<evidence type="ECO:0000313" key="2">
    <source>
        <dbReference type="EMBL" id="KUG20482.1"/>
    </source>
</evidence>
<evidence type="ECO:0000256" key="1">
    <source>
        <dbReference type="SAM" id="MobiDB-lite"/>
    </source>
</evidence>
<proteinExistence type="predicted"/>
<sequence>MKRGYSRHVLPDTTSIGRDPGVDAIQISIISSRPSHGIGTSGKGRESDGEVAALPTA</sequence>
<feature type="region of interest" description="Disordered" evidence="1">
    <location>
        <begin position="32"/>
        <end position="57"/>
    </location>
</feature>
<reference evidence="2" key="1">
    <citation type="journal article" date="2015" name="Proc. Natl. Acad. Sci. U.S.A.">
        <title>Networks of energetic and metabolic interactions define dynamics in microbial communities.</title>
        <authorList>
            <person name="Embree M."/>
            <person name="Liu J.K."/>
            <person name="Al-Bassam M.M."/>
            <person name="Zengler K."/>
        </authorList>
    </citation>
    <scope>NUCLEOTIDE SEQUENCE</scope>
</reference>
<dbReference type="EMBL" id="LNQE01001186">
    <property type="protein sequence ID" value="KUG20482.1"/>
    <property type="molecule type" value="Genomic_DNA"/>
</dbReference>
<accession>A0A0W8FIK8</accession>
<gene>
    <name evidence="2" type="ORF">ASZ90_009777</name>
</gene>
<dbReference type="AlphaFoldDB" id="A0A0W8FIK8"/>
<organism evidence="2">
    <name type="scientific">hydrocarbon metagenome</name>
    <dbReference type="NCBI Taxonomy" id="938273"/>
    <lineage>
        <taxon>unclassified sequences</taxon>
        <taxon>metagenomes</taxon>
        <taxon>ecological metagenomes</taxon>
    </lineage>
</organism>
<name>A0A0W8FIK8_9ZZZZ</name>
<comment type="caution">
    <text evidence="2">The sequence shown here is derived from an EMBL/GenBank/DDBJ whole genome shotgun (WGS) entry which is preliminary data.</text>
</comment>
<protein>
    <submittedName>
        <fullName evidence="2">Uncharacterized protein</fullName>
    </submittedName>
</protein>